<dbReference type="InterPro" id="IPR004839">
    <property type="entry name" value="Aminotransferase_I/II_large"/>
</dbReference>
<dbReference type="InterPro" id="IPR051326">
    <property type="entry name" value="Kynurenine-oxoglutarate_AT"/>
</dbReference>
<evidence type="ECO:0000313" key="8">
    <source>
        <dbReference type="Proteomes" id="UP000654918"/>
    </source>
</evidence>
<evidence type="ECO:0000256" key="1">
    <source>
        <dbReference type="ARBA" id="ARBA00001933"/>
    </source>
</evidence>
<evidence type="ECO:0000256" key="3">
    <source>
        <dbReference type="ARBA" id="ARBA00022576"/>
    </source>
</evidence>
<feature type="domain" description="Aminotransferase class I/classII large" evidence="6">
    <location>
        <begin position="120"/>
        <end position="499"/>
    </location>
</feature>
<evidence type="ECO:0000313" key="7">
    <source>
        <dbReference type="EMBL" id="KAF6828490.1"/>
    </source>
</evidence>
<dbReference type="Proteomes" id="UP000654918">
    <property type="component" value="Unassembled WGS sequence"/>
</dbReference>
<organism evidence="7 8">
    <name type="scientific">Colletotrichum plurivorum</name>
    <dbReference type="NCBI Taxonomy" id="2175906"/>
    <lineage>
        <taxon>Eukaryota</taxon>
        <taxon>Fungi</taxon>
        <taxon>Dikarya</taxon>
        <taxon>Ascomycota</taxon>
        <taxon>Pezizomycotina</taxon>
        <taxon>Sordariomycetes</taxon>
        <taxon>Hypocreomycetidae</taxon>
        <taxon>Glomerellales</taxon>
        <taxon>Glomerellaceae</taxon>
        <taxon>Colletotrichum</taxon>
        <taxon>Colletotrichum orchidearum species complex</taxon>
    </lineage>
</organism>
<dbReference type="Gene3D" id="3.40.640.10">
    <property type="entry name" value="Type I PLP-dependent aspartate aminotransferase-like (Major domain)"/>
    <property type="match status" value="1"/>
</dbReference>
<dbReference type="FunFam" id="3.40.640.10:FF:000024">
    <property type="entry name" value="Kynurenine--oxoglutarate transaminase 3"/>
    <property type="match status" value="1"/>
</dbReference>
<dbReference type="InterPro" id="IPR015422">
    <property type="entry name" value="PyrdxlP-dep_Trfase_small"/>
</dbReference>
<dbReference type="Gene3D" id="3.90.1150.10">
    <property type="entry name" value="Aspartate Aminotransferase, domain 1"/>
    <property type="match status" value="1"/>
</dbReference>
<dbReference type="SUPFAM" id="SSF53383">
    <property type="entry name" value="PLP-dependent transferases"/>
    <property type="match status" value="1"/>
</dbReference>
<dbReference type="EMBL" id="WIGO01000121">
    <property type="protein sequence ID" value="KAF6828490.1"/>
    <property type="molecule type" value="Genomic_DNA"/>
</dbReference>
<dbReference type="GO" id="GO:0016212">
    <property type="term" value="F:kynurenine-oxoglutarate transaminase activity"/>
    <property type="evidence" value="ECO:0007669"/>
    <property type="project" value="TreeGrafter"/>
</dbReference>
<dbReference type="AlphaFoldDB" id="A0A8H6KBW5"/>
<gene>
    <name evidence="7" type="ORF">CPLU01_08472</name>
</gene>
<dbReference type="CDD" id="cd00609">
    <property type="entry name" value="AAT_like"/>
    <property type="match status" value="1"/>
</dbReference>
<dbReference type="InterPro" id="IPR015424">
    <property type="entry name" value="PyrdxlP-dep_Trfase"/>
</dbReference>
<proteinExistence type="inferred from homology"/>
<protein>
    <submittedName>
        <fullName evidence="7">Aminotransferase class I and II</fullName>
    </submittedName>
</protein>
<dbReference type="PANTHER" id="PTHR43807">
    <property type="entry name" value="FI04487P"/>
    <property type="match status" value="1"/>
</dbReference>
<keyword evidence="5" id="KW-0663">Pyridoxal phosphate</keyword>
<evidence type="ECO:0000259" key="6">
    <source>
        <dbReference type="Pfam" id="PF00155"/>
    </source>
</evidence>
<accession>A0A8H6KBW5</accession>
<sequence>CDSKIGPRREWGLETVEQSASSVAQSSDFRWSQGKSRKEGVFDLTQPLRFLLFFPLSFPMTSLFIPLLRSRIPNSAVRRGFHTTTMSLSSKIKPAARVAGRRQDVWSIVNEAAAASPKQPIINMGQGFFGYNPPDFILNAAKQALDRVECNQYSPTKGRPRLKKAIADAYSPHWGRKLDPETEVTITTGANEGMLSAFMAFIEPGDEVIIFEPFFDQYISNIEMPGGKIVYVPLHPPQDGAVKTSSAANWTIDFDELERAITPKTKMIVLNTPHNPVGKVFSKDELQKIGDLCVKHEIIILSDEVYDRLYYVPFTRIATLSPEIERLTITVGSAGKNFYATGWRVGWLMGPAELIQYVSAAHTRICYSSVSPLQEACAVGFEQADQYGFWDETIKDMKGKMDRFNEVWKELGMPYSEPEGGYFVLVNMAKVKLPEDYPFPPHVASRPRDFQLAWFLIHEVGVAAIPPTEFYTDGNAHIAEDYIRFAVCKPDDVLETAKERLRGLRKYIQE</sequence>
<feature type="non-terminal residue" evidence="7">
    <location>
        <position position="1"/>
    </location>
</feature>
<keyword evidence="8" id="KW-1185">Reference proteome</keyword>
<dbReference type="PANTHER" id="PTHR43807:SF20">
    <property type="entry name" value="FI04487P"/>
    <property type="match status" value="1"/>
</dbReference>
<dbReference type="Pfam" id="PF00155">
    <property type="entry name" value="Aminotran_1_2"/>
    <property type="match status" value="1"/>
</dbReference>
<dbReference type="InterPro" id="IPR015421">
    <property type="entry name" value="PyrdxlP-dep_Trfase_major"/>
</dbReference>
<comment type="cofactor">
    <cofactor evidence="1">
        <name>pyridoxal 5'-phosphate</name>
        <dbReference type="ChEBI" id="CHEBI:597326"/>
    </cofactor>
</comment>
<evidence type="ECO:0000256" key="2">
    <source>
        <dbReference type="ARBA" id="ARBA00007441"/>
    </source>
</evidence>
<keyword evidence="4 7" id="KW-0808">Transferase</keyword>
<name>A0A8H6KBW5_9PEZI</name>
<comment type="caution">
    <text evidence="7">The sequence shown here is derived from an EMBL/GenBank/DDBJ whole genome shotgun (WGS) entry which is preliminary data.</text>
</comment>
<reference evidence="7" key="1">
    <citation type="journal article" date="2020" name="Phytopathology">
        <title>Genome Sequence Resources of Colletotrichum truncatum, C. plurivorum, C. musicola, and C. sojae: Four Species Pathogenic to Soybean (Glycine max).</title>
        <authorList>
            <person name="Rogerio F."/>
            <person name="Boufleur T.R."/>
            <person name="Ciampi-Guillardi M."/>
            <person name="Sukno S.A."/>
            <person name="Thon M.R."/>
            <person name="Massola Junior N.S."/>
            <person name="Baroncelli R."/>
        </authorList>
    </citation>
    <scope>NUCLEOTIDE SEQUENCE</scope>
    <source>
        <strain evidence="7">LFN00145</strain>
    </source>
</reference>
<evidence type="ECO:0000256" key="4">
    <source>
        <dbReference type="ARBA" id="ARBA00022679"/>
    </source>
</evidence>
<keyword evidence="3 7" id="KW-0032">Aminotransferase</keyword>
<dbReference type="GO" id="GO:0030170">
    <property type="term" value="F:pyridoxal phosphate binding"/>
    <property type="evidence" value="ECO:0007669"/>
    <property type="project" value="InterPro"/>
</dbReference>
<evidence type="ECO:0000256" key="5">
    <source>
        <dbReference type="ARBA" id="ARBA00022898"/>
    </source>
</evidence>
<comment type="similarity">
    <text evidence="2">Belongs to the class-I pyridoxal-phosphate-dependent aminotransferase family.</text>
</comment>
<dbReference type="GO" id="GO:0005739">
    <property type="term" value="C:mitochondrion"/>
    <property type="evidence" value="ECO:0007669"/>
    <property type="project" value="TreeGrafter"/>
</dbReference>